<dbReference type="EMBL" id="PP226939">
    <property type="protein sequence ID" value="WVX92103.1"/>
    <property type="molecule type" value="Genomic_DNA"/>
</dbReference>
<name>A0ABZ2CQC1_9CAUD</name>
<accession>A0ABZ2CQC1</accession>
<protein>
    <recommendedName>
        <fullName evidence="3">HNS binding protein</fullName>
    </recommendedName>
</protein>
<organism evidence="1 2">
    <name type="scientific">Aeromonas phage phiA014S</name>
    <dbReference type="NCBI Taxonomy" id="3119845"/>
    <lineage>
        <taxon>Viruses</taxon>
        <taxon>Duplodnaviria</taxon>
        <taxon>Heunggongvirae</taxon>
        <taxon>Uroviricota</taxon>
        <taxon>Caudoviricetes</taxon>
        <taxon>Autographivirales</taxon>
        <taxon>Autotranscriptaviridae</taxon>
        <taxon>Studiervirinae</taxon>
        <taxon>Coryciavirus</taxon>
        <taxon>Coryciavirus A014S</taxon>
    </lineage>
</organism>
<evidence type="ECO:0008006" key="3">
    <source>
        <dbReference type="Google" id="ProtNLM"/>
    </source>
</evidence>
<reference evidence="1 2" key="1">
    <citation type="submission" date="2024-01" db="EMBL/GenBank/DDBJ databases">
        <authorList>
            <person name="Wang Y."/>
            <person name="Lin M."/>
        </authorList>
    </citation>
    <scope>NUCLEOTIDE SEQUENCE [LARGE SCALE GENOMIC DNA]</scope>
</reference>
<sequence length="67" mass="7430">MTNYLAMLRHIRKHPQSFQSNHFRGNAGLYAEAASRGHITALENGANKGRWMISDSGLTFLYVHGGA</sequence>
<dbReference type="Proteomes" id="UP001333037">
    <property type="component" value="Segment"/>
</dbReference>
<keyword evidence="2" id="KW-1185">Reference proteome</keyword>
<evidence type="ECO:0000313" key="1">
    <source>
        <dbReference type="EMBL" id="WVX92103.1"/>
    </source>
</evidence>
<proteinExistence type="predicted"/>
<evidence type="ECO:0000313" key="2">
    <source>
        <dbReference type="Proteomes" id="UP001333037"/>
    </source>
</evidence>